<evidence type="ECO:0000256" key="3">
    <source>
        <dbReference type="RuleBase" id="RU003476"/>
    </source>
</evidence>
<comment type="cofactor">
    <cofactor evidence="1">
        <name>Mg(2+)</name>
        <dbReference type="ChEBI" id="CHEBI:18420"/>
    </cofactor>
</comment>
<dbReference type="InterPro" id="IPR020476">
    <property type="entry name" value="Nudix_hydrolase"/>
</dbReference>
<evidence type="ECO:0000256" key="1">
    <source>
        <dbReference type="ARBA" id="ARBA00001946"/>
    </source>
</evidence>
<dbReference type="CDD" id="cd04677">
    <property type="entry name" value="NUDIX_Hydrolase"/>
    <property type="match status" value="1"/>
</dbReference>
<feature type="domain" description="Nudix hydrolase" evidence="4">
    <location>
        <begin position="16"/>
        <end position="146"/>
    </location>
</feature>
<organism evidence="5 6">
    <name type="scientific">Lactococcus cremoris subsp. cremoris GE214</name>
    <dbReference type="NCBI Taxonomy" id="1415168"/>
    <lineage>
        <taxon>Bacteria</taxon>
        <taxon>Bacillati</taxon>
        <taxon>Bacillota</taxon>
        <taxon>Bacilli</taxon>
        <taxon>Lactobacillales</taxon>
        <taxon>Streptococcaceae</taxon>
        <taxon>Lactococcus</taxon>
        <taxon>Lactococcus cremoris subsp. cremoris</taxon>
    </lineage>
</organism>
<proteinExistence type="inferred from homology"/>
<comment type="caution">
    <text evidence="5">The sequence shown here is derived from an EMBL/GenBank/DDBJ whole genome shotgun (WGS) entry which is preliminary data.</text>
</comment>
<dbReference type="Proteomes" id="UP000028401">
    <property type="component" value="Unassembled WGS sequence"/>
</dbReference>
<name>A0A084ACI5_LACLC</name>
<gene>
    <name evidence="5" type="ORF">U725_00691</name>
</gene>
<evidence type="ECO:0000313" key="6">
    <source>
        <dbReference type="Proteomes" id="UP000028401"/>
    </source>
</evidence>
<evidence type="ECO:0000313" key="5">
    <source>
        <dbReference type="EMBL" id="KEY63014.1"/>
    </source>
</evidence>
<dbReference type="SUPFAM" id="SSF55811">
    <property type="entry name" value="Nudix"/>
    <property type="match status" value="1"/>
</dbReference>
<dbReference type="PANTHER" id="PTHR43046:SF2">
    <property type="entry name" value="8-OXO-DGTP DIPHOSPHATASE-RELATED"/>
    <property type="match status" value="1"/>
</dbReference>
<sequence length="151" mass="17689">MSYINQIRKKIGHDLLIYLGAGVIVYDDGKILLQERKDNSKWALHAGGIEVGEELEETARRELFEETGLKAGNLELLGIYSCQDRFITYPNEDQVYMPGIYYICRNFVGDLRPQNEEVKQLKWFEITEIPKNIHEPNRRVIENFIRKISKE</sequence>
<keyword evidence="2 3" id="KW-0378">Hydrolase</keyword>
<dbReference type="Gene3D" id="3.90.79.10">
    <property type="entry name" value="Nucleoside Triphosphate Pyrophosphohydrolase"/>
    <property type="match status" value="1"/>
</dbReference>
<dbReference type="GO" id="GO:0016787">
    <property type="term" value="F:hydrolase activity"/>
    <property type="evidence" value="ECO:0007669"/>
    <property type="project" value="UniProtKB-KW"/>
</dbReference>
<dbReference type="Pfam" id="PF00293">
    <property type="entry name" value="NUDIX"/>
    <property type="match status" value="1"/>
</dbReference>
<dbReference type="InterPro" id="IPR000086">
    <property type="entry name" value="NUDIX_hydrolase_dom"/>
</dbReference>
<dbReference type="EMBL" id="AZSI01000014">
    <property type="protein sequence ID" value="KEY63014.1"/>
    <property type="molecule type" value="Genomic_DNA"/>
</dbReference>
<dbReference type="AlphaFoldDB" id="A0A084ACI5"/>
<evidence type="ECO:0000259" key="4">
    <source>
        <dbReference type="PROSITE" id="PS51462"/>
    </source>
</evidence>
<dbReference type="PANTHER" id="PTHR43046">
    <property type="entry name" value="GDP-MANNOSE MANNOSYL HYDROLASE"/>
    <property type="match status" value="1"/>
</dbReference>
<accession>A0A084ACI5</accession>
<reference evidence="5 6" key="1">
    <citation type="submission" date="2014-06" db="EMBL/GenBank/DDBJ databases">
        <title>Draft genome sequence of the putrescine producing strain Lactococcus lactis subsp cremoris GE214.</title>
        <authorList>
            <person name="Ladero V."/>
            <person name="Linares D.M."/>
            <person name="del Rio B."/>
            <person name="Mayo B."/>
            <person name="Martin M.C."/>
            <person name="Fernandez M."/>
            <person name="Alvarez M.A."/>
        </authorList>
    </citation>
    <scope>NUCLEOTIDE SEQUENCE [LARGE SCALE GENOMIC DNA]</scope>
    <source>
        <strain evidence="5 6">GE214</strain>
    </source>
</reference>
<evidence type="ECO:0000256" key="2">
    <source>
        <dbReference type="ARBA" id="ARBA00022801"/>
    </source>
</evidence>
<dbReference type="PROSITE" id="PS00893">
    <property type="entry name" value="NUDIX_BOX"/>
    <property type="match status" value="1"/>
</dbReference>
<dbReference type="PATRIC" id="fig|1415168.3.peg.733"/>
<dbReference type="PROSITE" id="PS51462">
    <property type="entry name" value="NUDIX"/>
    <property type="match status" value="1"/>
</dbReference>
<protein>
    <submittedName>
        <fullName evidence="5">Putative (Di)nucleoside polyphosphate hydrolase</fullName>
    </submittedName>
</protein>
<comment type="similarity">
    <text evidence="3">Belongs to the Nudix hydrolase family.</text>
</comment>
<dbReference type="PRINTS" id="PR00502">
    <property type="entry name" value="NUDIXFAMILY"/>
</dbReference>
<dbReference type="InterPro" id="IPR020084">
    <property type="entry name" value="NUDIX_hydrolase_CS"/>
</dbReference>
<dbReference type="InterPro" id="IPR015797">
    <property type="entry name" value="NUDIX_hydrolase-like_dom_sf"/>
</dbReference>